<dbReference type="AlphaFoldDB" id="A0A484FV50"/>
<dbReference type="CDD" id="cd12087">
    <property type="entry name" value="TM_EGFR-like"/>
    <property type="match status" value="1"/>
</dbReference>
<feature type="compositionally biased region" description="Low complexity" evidence="1">
    <location>
        <begin position="135"/>
        <end position="147"/>
    </location>
</feature>
<keyword evidence="2" id="KW-1133">Transmembrane helix</keyword>
<evidence type="ECO:0000313" key="3">
    <source>
        <dbReference type="EMBL" id="TDZ21763.1"/>
    </source>
</evidence>
<gene>
    <name evidence="3" type="ORF">Cob_v005346</name>
</gene>
<keyword evidence="2" id="KW-0812">Transmembrane</keyword>
<comment type="caution">
    <text evidence="3">The sequence shown here is derived from an EMBL/GenBank/DDBJ whole genome shotgun (WGS) entry which is preliminary data.</text>
</comment>
<organism evidence="3 4">
    <name type="scientific">Colletotrichum orbiculare (strain 104-T / ATCC 96160 / CBS 514.97 / LARS 414 / MAFF 240422)</name>
    <name type="common">Cucumber anthracnose fungus</name>
    <name type="synonym">Colletotrichum lagenarium</name>
    <dbReference type="NCBI Taxonomy" id="1213857"/>
    <lineage>
        <taxon>Eukaryota</taxon>
        <taxon>Fungi</taxon>
        <taxon>Dikarya</taxon>
        <taxon>Ascomycota</taxon>
        <taxon>Pezizomycotina</taxon>
        <taxon>Sordariomycetes</taxon>
        <taxon>Hypocreomycetidae</taxon>
        <taxon>Glomerellales</taxon>
        <taxon>Glomerellaceae</taxon>
        <taxon>Colletotrichum</taxon>
        <taxon>Colletotrichum orbiculare species complex</taxon>
    </lineage>
</organism>
<name>A0A484FV50_COLOR</name>
<dbReference type="Proteomes" id="UP000014480">
    <property type="component" value="Unassembled WGS sequence"/>
</dbReference>
<proteinExistence type="predicted"/>
<keyword evidence="4" id="KW-1185">Reference proteome</keyword>
<protein>
    <submittedName>
        <fullName evidence="3">Uncharacterized protein</fullName>
    </submittedName>
</protein>
<feature type="region of interest" description="Disordered" evidence="1">
    <location>
        <begin position="113"/>
        <end position="147"/>
    </location>
</feature>
<sequence length="259" mass="27778">MEAITGRHDFRAWYMNADTPVPVYCPQSQTYTTSGSYATCCASSSCQMVTECRDNTLYSDGGTGRYCGTRNGDTCATVSVFYTSPSGLPIISHIHCHLQGRSNTMYRNLVAATDQSSQATRTSAPPTTSPPATPAPTASTTSAPAESEPNRAWIAGAVMGPLAGIGLVGLAAFFLLRRRRKGSAKWVHQGTETQHISQQQPQPQPQKHSYIAEAPDSLYRPELEARNGHVGPPPSELASGNVYEMDGGGRTTDPWHGGR</sequence>
<dbReference type="STRING" id="1213857.A0A484FV50"/>
<feature type="transmembrane region" description="Helical" evidence="2">
    <location>
        <begin position="152"/>
        <end position="176"/>
    </location>
</feature>
<keyword evidence="2" id="KW-0472">Membrane</keyword>
<accession>A0A484FV50</accession>
<feature type="compositionally biased region" description="Low complexity" evidence="1">
    <location>
        <begin position="116"/>
        <end position="126"/>
    </location>
</feature>
<reference evidence="4" key="2">
    <citation type="journal article" date="2019" name="Mol. Plant Microbe Interact.">
        <title>Genome sequence resources for four phytopathogenic fungi from the Colletotrichum orbiculare species complex.</title>
        <authorList>
            <person name="Gan P."/>
            <person name="Tsushima A."/>
            <person name="Narusaka M."/>
            <person name="Narusaka Y."/>
            <person name="Takano Y."/>
            <person name="Kubo Y."/>
            <person name="Shirasu K."/>
        </authorList>
    </citation>
    <scope>GENOME REANNOTATION</scope>
    <source>
        <strain evidence="4">104-T / ATCC 96160 / CBS 514.97 / LARS 414 / MAFF 240422</strain>
    </source>
</reference>
<reference evidence="4" key="1">
    <citation type="journal article" date="2013" name="New Phytol.">
        <title>Comparative genomic and transcriptomic analyses reveal the hemibiotrophic stage shift of Colletotrichum fungi.</title>
        <authorList>
            <person name="Gan P."/>
            <person name="Ikeda K."/>
            <person name="Irieda H."/>
            <person name="Narusaka M."/>
            <person name="O'Connell R.J."/>
            <person name="Narusaka Y."/>
            <person name="Takano Y."/>
            <person name="Kubo Y."/>
            <person name="Shirasu K."/>
        </authorList>
    </citation>
    <scope>NUCLEOTIDE SEQUENCE [LARGE SCALE GENOMIC DNA]</scope>
    <source>
        <strain evidence="4">104-T / ATCC 96160 / CBS 514.97 / LARS 414 / MAFF 240422</strain>
    </source>
</reference>
<evidence type="ECO:0000313" key="4">
    <source>
        <dbReference type="Proteomes" id="UP000014480"/>
    </source>
</evidence>
<evidence type="ECO:0000256" key="1">
    <source>
        <dbReference type="SAM" id="MobiDB-lite"/>
    </source>
</evidence>
<dbReference type="EMBL" id="AMCV02000013">
    <property type="protein sequence ID" value="TDZ21763.1"/>
    <property type="molecule type" value="Genomic_DNA"/>
</dbReference>
<dbReference type="OrthoDB" id="3557178at2759"/>
<feature type="region of interest" description="Disordered" evidence="1">
    <location>
        <begin position="186"/>
        <end position="259"/>
    </location>
</feature>
<evidence type="ECO:0000256" key="2">
    <source>
        <dbReference type="SAM" id="Phobius"/>
    </source>
</evidence>